<dbReference type="PANTHER" id="PTHR34857:SF2">
    <property type="entry name" value="SLL0384 PROTEIN"/>
    <property type="match status" value="1"/>
</dbReference>
<evidence type="ECO:0000256" key="2">
    <source>
        <dbReference type="ARBA" id="ARBA00022475"/>
    </source>
</evidence>
<accession>A0A6J4IT48</accession>
<name>A0A6J4IT48_9CHLR</name>
<feature type="transmembrane region" description="Helical" evidence="6">
    <location>
        <begin position="145"/>
        <end position="164"/>
    </location>
</feature>
<dbReference type="Pfam" id="PF02361">
    <property type="entry name" value="CbiQ"/>
    <property type="match status" value="1"/>
</dbReference>
<evidence type="ECO:0000256" key="4">
    <source>
        <dbReference type="ARBA" id="ARBA00022989"/>
    </source>
</evidence>
<protein>
    <submittedName>
        <fullName evidence="7">Transmembrane component NikQ of energizing module of nickel ECF transporter</fullName>
    </submittedName>
</protein>
<dbReference type="InterPro" id="IPR012809">
    <property type="entry name" value="ECF_CbiQ"/>
</dbReference>
<dbReference type="InterPro" id="IPR051611">
    <property type="entry name" value="ECF_transporter_component"/>
</dbReference>
<keyword evidence="5 6" id="KW-0472">Membrane</keyword>
<keyword evidence="3 6" id="KW-0812">Transmembrane</keyword>
<comment type="subcellular location">
    <subcellularLocation>
        <location evidence="1">Cell membrane</location>
        <topology evidence="1">Multi-pass membrane protein</topology>
    </subcellularLocation>
</comment>
<organism evidence="7">
    <name type="scientific">uncultured Chloroflexia bacterium</name>
    <dbReference type="NCBI Taxonomy" id="1672391"/>
    <lineage>
        <taxon>Bacteria</taxon>
        <taxon>Bacillati</taxon>
        <taxon>Chloroflexota</taxon>
        <taxon>Chloroflexia</taxon>
        <taxon>environmental samples</taxon>
    </lineage>
</organism>
<dbReference type="NCBIfam" id="TIGR02454">
    <property type="entry name" value="ECF_T_CbiQ"/>
    <property type="match status" value="1"/>
</dbReference>
<feature type="transmembrane region" description="Helical" evidence="6">
    <location>
        <begin position="21"/>
        <end position="38"/>
    </location>
</feature>
<evidence type="ECO:0000256" key="1">
    <source>
        <dbReference type="ARBA" id="ARBA00004651"/>
    </source>
</evidence>
<feature type="transmembrane region" description="Helical" evidence="6">
    <location>
        <begin position="243"/>
        <end position="260"/>
    </location>
</feature>
<dbReference type="GO" id="GO:0006824">
    <property type="term" value="P:cobalt ion transport"/>
    <property type="evidence" value="ECO:0007669"/>
    <property type="project" value="InterPro"/>
</dbReference>
<evidence type="ECO:0000256" key="5">
    <source>
        <dbReference type="ARBA" id="ARBA00023136"/>
    </source>
</evidence>
<gene>
    <name evidence="7" type="ORF">AVDCRST_MAG93-2082</name>
</gene>
<dbReference type="EMBL" id="CADCTR010000709">
    <property type="protein sequence ID" value="CAA9258578.1"/>
    <property type="molecule type" value="Genomic_DNA"/>
</dbReference>
<sequence length="261" mass="28766">MSTHFLDRYVAVASPVHRLDARIKLVLVLAFIVCSALLPDGAWLALACLTALVWMAVIVSGISLGTMLRRALVATPFLLVIATILFVPGRPLLDIPLGFATLTVSDVGVLRFTSVIWKSWLSLQAALLLTATTHFVDVLRSLRAFHLPAILVAILSFAYRYLFIRTEEAQRLMRARACRSASLNGRGCGSLLWRAQVTGRLVGTLFLRAFERSERVYVAMVSRGYAGEIRTLQTTRLGREDKLTLVGGLLVLLLVLLQAYS</sequence>
<feature type="transmembrane region" description="Helical" evidence="6">
    <location>
        <begin position="44"/>
        <end position="64"/>
    </location>
</feature>
<dbReference type="AlphaFoldDB" id="A0A6J4IT48"/>
<dbReference type="GO" id="GO:0043190">
    <property type="term" value="C:ATP-binding cassette (ABC) transporter complex"/>
    <property type="evidence" value="ECO:0007669"/>
    <property type="project" value="InterPro"/>
</dbReference>
<keyword evidence="4 6" id="KW-1133">Transmembrane helix</keyword>
<dbReference type="CDD" id="cd16914">
    <property type="entry name" value="EcfT"/>
    <property type="match status" value="1"/>
</dbReference>
<reference evidence="7" key="1">
    <citation type="submission" date="2020-02" db="EMBL/GenBank/DDBJ databases">
        <authorList>
            <person name="Meier V. D."/>
        </authorList>
    </citation>
    <scope>NUCLEOTIDE SEQUENCE</scope>
    <source>
        <strain evidence="7">AVDCRST_MAG93</strain>
    </source>
</reference>
<evidence type="ECO:0000256" key="6">
    <source>
        <dbReference type="SAM" id="Phobius"/>
    </source>
</evidence>
<evidence type="ECO:0000313" key="7">
    <source>
        <dbReference type="EMBL" id="CAA9258578.1"/>
    </source>
</evidence>
<proteinExistence type="predicted"/>
<feature type="transmembrane region" description="Helical" evidence="6">
    <location>
        <begin position="71"/>
        <end position="89"/>
    </location>
</feature>
<dbReference type="PANTHER" id="PTHR34857">
    <property type="entry name" value="SLL0384 PROTEIN"/>
    <property type="match status" value="1"/>
</dbReference>
<keyword evidence="2" id="KW-1003">Cell membrane</keyword>
<dbReference type="InterPro" id="IPR003339">
    <property type="entry name" value="ABC/ECF_trnsptr_transmembrane"/>
</dbReference>
<evidence type="ECO:0000256" key="3">
    <source>
        <dbReference type="ARBA" id="ARBA00022692"/>
    </source>
</evidence>